<evidence type="ECO:0000313" key="2">
    <source>
        <dbReference type="Proteomes" id="UP001054945"/>
    </source>
</evidence>
<sequence>MFVETLRVYNAETGFYNADLQFVTNYHFRLDQYSMIPAWIESPNAARFLLPKMEIKAILQHHPDILPAYIIAA</sequence>
<proteinExistence type="predicted"/>
<dbReference type="EMBL" id="BPLR01002131">
    <property type="protein sequence ID" value="GIX70342.1"/>
    <property type="molecule type" value="Genomic_DNA"/>
</dbReference>
<evidence type="ECO:0000313" key="1">
    <source>
        <dbReference type="EMBL" id="GIX70342.1"/>
    </source>
</evidence>
<keyword evidence="2" id="KW-1185">Reference proteome</keyword>
<gene>
    <name evidence="1" type="ORF">CEXT_133471</name>
</gene>
<protein>
    <submittedName>
        <fullName evidence="1">Uncharacterized protein</fullName>
    </submittedName>
</protein>
<dbReference type="AlphaFoldDB" id="A0AAV4MD19"/>
<accession>A0AAV4MD19</accession>
<comment type="caution">
    <text evidence="1">The sequence shown here is derived from an EMBL/GenBank/DDBJ whole genome shotgun (WGS) entry which is preliminary data.</text>
</comment>
<dbReference type="Proteomes" id="UP001054945">
    <property type="component" value="Unassembled WGS sequence"/>
</dbReference>
<reference evidence="1 2" key="1">
    <citation type="submission" date="2021-06" db="EMBL/GenBank/DDBJ databases">
        <title>Caerostris extrusa draft genome.</title>
        <authorList>
            <person name="Kono N."/>
            <person name="Arakawa K."/>
        </authorList>
    </citation>
    <scope>NUCLEOTIDE SEQUENCE [LARGE SCALE GENOMIC DNA]</scope>
</reference>
<name>A0AAV4MD19_CAEEX</name>
<organism evidence="1 2">
    <name type="scientific">Caerostris extrusa</name>
    <name type="common">Bark spider</name>
    <name type="synonym">Caerostris bankana</name>
    <dbReference type="NCBI Taxonomy" id="172846"/>
    <lineage>
        <taxon>Eukaryota</taxon>
        <taxon>Metazoa</taxon>
        <taxon>Ecdysozoa</taxon>
        <taxon>Arthropoda</taxon>
        <taxon>Chelicerata</taxon>
        <taxon>Arachnida</taxon>
        <taxon>Araneae</taxon>
        <taxon>Araneomorphae</taxon>
        <taxon>Entelegynae</taxon>
        <taxon>Araneoidea</taxon>
        <taxon>Araneidae</taxon>
        <taxon>Caerostris</taxon>
    </lineage>
</organism>